<evidence type="ECO:0000256" key="5">
    <source>
        <dbReference type="ARBA" id="ARBA00022989"/>
    </source>
</evidence>
<evidence type="ECO:0000259" key="9">
    <source>
        <dbReference type="PROSITE" id="PS51012"/>
    </source>
</evidence>
<accession>A0A8B8FDF8</accession>
<dbReference type="InterPro" id="IPR003593">
    <property type="entry name" value="AAA+_ATPase"/>
</dbReference>
<keyword evidence="3" id="KW-0547">Nucleotide-binding</keyword>
<protein>
    <submittedName>
        <fullName evidence="11">ABC transporter G family member 23-like isoform X1</fullName>
    </submittedName>
</protein>
<dbReference type="GO" id="GO:0140359">
    <property type="term" value="F:ABC-type transporter activity"/>
    <property type="evidence" value="ECO:0007669"/>
    <property type="project" value="InterPro"/>
</dbReference>
<keyword evidence="6 7" id="KW-0472">Membrane</keyword>
<keyword evidence="5 7" id="KW-1133">Transmembrane helix</keyword>
<feature type="domain" description="ABC transporter" evidence="8">
    <location>
        <begin position="45"/>
        <end position="266"/>
    </location>
</feature>
<feature type="transmembrane region" description="Helical" evidence="7">
    <location>
        <begin position="324"/>
        <end position="343"/>
    </location>
</feature>
<dbReference type="GO" id="GO:0005524">
    <property type="term" value="F:ATP binding"/>
    <property type="evidence" value="ECO:0007669"/>
    <property type="project" value="UniProtKB-KW"/>
</dbReference>
<evidence type="ECO:0000313" key="10">
    <source>
        <dbReference type="Proteomes" id="UP000694846"/>
    </source>
</evidence>
<dbReference type="PANTHER" id="PTHR43038:SF3">
    <property type="entry name" value="ABC TRANSPORTER G FAMILY MEMBER 20 ISOFORM X1"/>
    <property type="match status" value="1"/>
</dbReference>
<dbReference type="PROSITE" id="PS51012">
    <property type="entry name" value="ABC_TM2"/>
    <property type="match status" value="1"/>
</dbReference>
<dbReference type="InterPro" id="IPR003439">
    <property type="entry name" value="ABC_transporter-like_ATP-bd"/>
</dbReference>
<evidence type="ECO:0000256" key="1">
    <source>
        <dbReference type="ARBA" id="ARBA00004141"/>
    </source>
</evidence>
<feature type="transmembrane region" description="Helical" evidence="7">
    <location>
        <begin position="621"/>
        <end position="642"/>
    </location>
</feature>
<feature type="transmembrane region" description="Helical" evidence="7">
    <location>
        <begin position="557"/>
        <end position="583"/>
    </location>
</feature>
<proteinExistence type="predicted"/>
<evidence type="ECO:0000256" key="2">
    <source>
        <dbReference type="ARBA" id="ARBA00022692"/>
    </source>
</evidence>
<evidence type="ECO:0000256" key="7">
    <source>
        <dbReference type="SAM" id="Phobius"/>
    </source>
</evidence>
<feature type="transmembrane region" description="Helical" evidence="7">
    <location>
        <begin position="513"/>
        <end position="536"/>
    </location>
</feature>
<dbReference type="InterPro" id="IPR017871">
    <property type="entry name" value="ABC_transporter-like_CS"/>
</dbReference>
<dbReference type="RefSeq" id="XP_025408482.1">
    <property type="nucleotide sequence ID" value="XM_025552697.1"/>
</dbReference>
<name>A0A8B8FDF8_9HEMI</name>
<comment type="subcellular location">
    <subcellularLocation>
        <location evidence="1">Membrane</location>
        <topology evidence="1">Multi-pass membrane protein</topology>
    </subcellularLocation>
</comment>
<dbReference type="Pfam" id="PF00005">
    <property type="entry name" value="ABC_tran"/>
    <property type="match status" value="1"/>
</dbReference>
<dbReference type="GO" id="GO:0016887">
    <property type="term" value="F:ATP hydrolysis activity"/>
    <property type="evidence" value="ECO:0007669"/>
    <property type="project" value="InterPro"/>
</dbReference>
<gene>
    <name evidence="11" type="primary">LOC112682177</name>
</gene>
<dbReference type="SUPFAM" id="SSF52540">
    <property type="entry name" value="P-loop containing nucleoside triphosphate hydrolases"/>
    <property type="match status" value="1"/>
</dbReference>
<dbReference type="PROSITE" id="PS50893">
    <property type="entry name" value="ABC_TRANSPORTER_2"/>
    <property type="match status" value="1"/>
</dbReference>
<dbReference type="SMART" id="SM00382">
    <property type="entry name" value="AAA"/>
    <property type="match status" value="1"/>
</dbReference>
<keyword evidence="10" id="KW-1185">Reference proteome</keyword>
<dbReference type="InterPro" id="IPR013525">
    <property type="entry name" value="ABC2_TM"/>
</dbReference>
<dbReference type="Proteomes" id="UP000694846">
    <property type="component" value="Unplaced"/>
</dbReference>
<keyword evidence="4" id="KW-0067">ATP-binding</keyword>
<feature type="transmembrane region" description="Helical" evidence="7">
    <location>
        <begin position="681"/>
        <end position="704"/>
    </location>
</feature>
<dbReference type="InterPro" id="IPR047817">
    <property type="entry name" value="ABC2_TM_bact-type"/>
</dbReference>
<dbReference type="Pfam" id="PF12698">
    <property type="entry name" value="ABC2_membrane_3"/>
    <property type="match status" value="1"/>
</dbReference>
<evidence type="ECO:0000256" key="6">
    <source>
        <dbReference type="ARBA" id="ARBA00023136"/>
    </source>
</evidence>
<dbReference type="OrthoDB" id="422637at2759"/>
<feature type="domain" description="ABC transmembrane type-2" evidence="9">
    <location>
        <begin position="478"/>
        <end position="707"/>
    </location>
</feature>
<dbReference type="GO" id="GO:0016020">
    <property type="term" value="C:membrane"/>
    <property type="evidence" value="ECO:0007669"/>
    <property type="project" value="UniProtKB-SubCell"/>
</dbReference>
<dbReference type="PROSITE" id="PS00211">
    <property type="entry name" value="ABC_TRANSPORTER_1"/>
    <property type="match status" value="1"/>
</dbReference>
<dbReference type="CDD" id="cd03230">
    <property type="entry name" value="ABC_DR_subfamily_A"/>
    <property type="match status" value="1"/>
</dbReference>
<evidence type="ECO:0000256" key="4">
    <source>
        <dbReference type="ARBA" id="ARBA00022840"/>
    </source>
</evidence>
<reference evidence="11" key="1">
    <citation type="submission" date="2025-08" db="UniProtKB">
        <authorList>
            <consortium name="RefSeq"/>
        </authorList>
    </citation>
    <scope>IDENTIFICATION</scope>
    <source>
        <tissue evidence="11">Whole body</tissue>
    </source>
</reference>
<evidence type="ECO:0000256" key="3">
    <source>
        <dbReference type="ARBA" id="ARBA00022741"/>
    </source>
</evidence>
<dbReference type="InterPro" id="IPR027417">
    <property type="entry name" value="P-loop_NTPase"/>
</dbReference>
<dbReference type="GeneID" id="112682177"/>
<evidence type="ECO:0000259" key="8">
    <source>
        <dbReference type="PROSITE" id="PS50893"/>
    </source>
</evidence>
<feature type="transmembrane region" description="Helical" evidence="7">
    <location>
        <begin position="589"/>
        <end position="614"/>
    </location>
</feature>
<dbReference type="PANTHER" id="PTHR43038">
    <property type="entry name" value="ATP-BINDING CASSETTE, SUB-FAMILY H, MEMBER 1"/>
    <property type="match status" value="1"/>
</dbReference>
<organism evidence="10 11">
    <name type="scientific">Sipha flava</name>
    <name type="common">yellow sugarcane aphid</name>
    <dbReference type="NCBI Taxonomy" id="143950"/>
    <lineage>
        <taxon>Eukaryota</taxon>
        <taxon>Metazoa</taxon>
        <taxon>Ecdysozoa</taxon>
        <taxon>Arthropoda</taxon>
        <taxon>Hexapoda</taxon>
        <taxon>Insecta</taxon>
        <taxon>Pterygota</taxon>
        <taxon>Neoptera</taxon>
        <taxon>Paraneoptera</taxon>
        <taxon>Hemiptera</taxon>
        <taxon>Sternorrhyncha</taxon>
        <taxon>Aphidomorpha</taxon>
        <taxon>Aphidoidea</taxon>
        <taxon>Aphididae</taxon>
        <taxon>Sipha</taxon>
    </lineage>
</organism>
<evidence type="ECO:0000313" key="11">
    <source>
        <dbReference type="RefSeq" id="XP_025408482.1"/>
    </source>
</evidence>
<sequence length="714" mass="80956">MIGFSKGLTYNLSNFDQSVCHGHLLNCNRMCREAIHPQPPPTASVEVRGAFKKYNSSAIVLRGVSLTVRRNTIYGLLGPSGCGKTTLLNCIVGRTKLDNGVINLESNVIDDIGYMPQDLCLDPLLSVEEIFFYFGTLFGLSRDEIIDRYKYYNAIFDLPKRTMLINNLSGGQQRRVSLAVALLHNPTLLILDEPTVGLDPILSEKIWLHLSDLSSEGKTIIITTHYIEEARRAHTVGMMRSGIILSEDAPENLMKCYGCSSLEDVFLKLCMIDTSKVIQKSSLPAADSVQKKLLPLDNNKKFETRRFRAQMLKNRFLLWRNKQMTYLMLGLPIIITVFFNMAIGRDPKNINIGIINEEIDFRNCANFTYKNNNNCFLDQNMYGSCQLIYQLRKRTYKIRDYHNVEVAKNSIKKNEIWALLRINWNYTESLKDRVTTGRDSLKDVVDYSFLDFWIDDSDRYMSILIERDVTLSLADALKNLVGSCKDSLDKVISYPIKVHDAIYGSNTGSFAHFVAPGTVCICMFFLPLIFTTFVMLDEQNGGILDRIITSGMTYFEIALAHSIIQITYICIQAIEILIIMYVFYENPYIGSITIGFSLLIVIGITGMVYGFVLALANDSHFAAGFAGVGTNFLLMCACGFIWPTQGARHFVKYINKFVPITLAIEALRGITMRGWSLDHKAVYMGFISMLIWALIFYVISYVLYKSKKGTWKKV</sequence>
<dbReference type="Gene3D" id="3.40.50.300">
    <property type="entry name" value="P-loop containing nucleotide triphosphate hydrolases"/>
    <property type="match status" value="1"/>
</dbReference>
<keyword evidence="2 7" id="KW-0812">Transmembrane</keyword>
<dbReference type="AlphaFoldDB" id="A0A8B8FDF8"/>